<gene>
    <name evidence="1" type="ORF">GCM10010448_52250</name>
</gene>
<proteinExistence type="predicted"/>
<organism evidence="1 2">
    <name type="scientific">Streptomyces glomeratus</name>
    <dbReference type="NCBI Taxonomy" id="284452"/>
    <lineage>
        <taxon>Bacteria</taxon>
        <taxon>Bacillati</taxon>
        <taxon>Actinomycetota</taxon>
        <taxon>Actinomycetes</taxon>
        <taxon>Kitasatosporales</taxon>
        <taxon>Streptomycetaceae</taxon>
        <taxon>Streptomyces</taxon>
    </lineage>
</organism>
<dbReference type="Proteomes" id="UP001501532">
    <property type="component" value="Unassembled WGS sequence"/>
</dbReference>
<keyword evidence="2" id="KW-1185">Reference proteome</keyword>
<protein>
    <submittedName>
        <fullName evidence="1">Uncharacterized protein</fullName>
    </submittedName>
</protein>
<comment type="caution">
    <text evidence="1">The sequence shown here is derived from an EMBL/GenBank/DDBJ whole genome shotgun (WGS) entry which is preliminary data.</text>
</comment>
<reference evidence="2" key="1">
    <citation type="journal article" date="2019" name="Int. J. Syst. Evol. Microbiol.">
        <title>The Global Catalogue of Microorganisms (GCM) 10K type strain sequencing project: providing services to taxonomists for standard genome sequencing and annotation.</title>
        <authorList>
            <consortium name="The Broad Institute Genomics Platform"/>
            <consortium name="The Broad Institute Genome Sequencing Center for Infectious Disease"/>
            <person name="Wu L."/>
            <person name="Ma J."/>
        </authorList>
    </citation>
    <scope>NUCLEOTIDE SEQUENCE [LARGE SCALE GENOMIC DNA]</scope>
    <source>
        <strain evidence="2">JCM 9091</strain>
    </source>
</reference>
<dbReference type="EMBL" id="BAAAUF010000050">
    <property type="protein sequence ID" value="GAA3062485.1"/>
    <property type="molecule type" value="Genomic_DNA"/>
</dbReference>
<sequence>MYRVLVRDEPRPLAYGTEVWRWFRKHRIRNALSRWYFGRRVEMPAAEWQRGRIDVVRAGPGEADEGDES</sequence>
<name>A0ABP6LV53_9ACTN</name>
<evidence type="ECO:0000313" key="1">
    <source>
        <dbReference type="EMBL" id="GAA3062485.1"/>
    </source>
</evidence>
<accession>A0ABP6LV53</accession>
<evidence type="ECO:0000313" key="2">
    <source>
        <dbReference type="Proteomes" id="UP001501532"/>
    </source>
</evidence>